<name>A0ABT3FWW9_9BACT</name>
<evidence type="ECO:0000313" key="2">
    <source>
        <dbReference type="EMBL" id="MCW1912057.1"/>
    </source>
</evidence>
<dbReference type="Proteomes" id="UP001165653">
    <property type="component" value="Unassembled WGS sequence"/>
</dbReference>
<evidence type="ECO:0000313" key="3">
    <source>
        <dbReference type="Proteomes" id="UP001165653"/>
    </source>
</evidence>
<evidence type="ECO:0000256" key="1">
    <source>
        <dbReference type="SAM" id="SignalP"/>
    </source>
</evidence>
<dbReference type="RefSeq" id="WP_264510097.1">
    <property type="nucleotide sequence ID" value="NZ_JAPDDR010000001.1"/>
</dbReference>
<keyword evidence="1" id="KW-0732">Signal</keyword>
<accession>A0ABT3FWW9</accession>
<comment type="caution">
    <text evidence="2">The sequence shown here is derived from an EMBL/GenBank/DDBJ whole genome shotgun (WGS) entry which is preliminary data.</text>
</comment>
<sequence length="498" mass="54365">MKSLLPALASTVAGLAIGAAAYRAMKPTDVPVKTMAPAKIERAEVSEATLLPSGDTLEILRDPNLSDRAGRIALWLPHAGLDEVVKLWEHLSASPPIPEPLGKLVLSRWVMLDPQAAMASGKNPNDFSAWEAWASIDPRAAEAAARASGKRMAVWRVLAAISGLDPDYVAKLLEEDLSGANIVLPKLVEGFIAQRRFDKALDSVLRLGGNYNHKLTVLQEWAKEDLEQVLLWGAQNPHHFLKGENDEMVNGITRDKAEKIPEILAKMPTSDIKARVERAYMLELAEKDTAKAIRFAEGVASPLARNSMLGELGRKYAASNPNVAAEILGKMLDHDAPLGEYPVAVFFAEGERGGWHSTDSPACGFAEDLITRMPELAMDAVMAGSGKPAYDHAARQLAEDWMERDRWDFGTWLAGQPVGKLRDELVETFSSSLIHEGEPAYPEALNWASSMGDAGTRDELVDQFLRRWGSDDPDALRVYLAAPGTPEIARSRAKKLAQ</sequence>
<keyword evidence="3" id="KW-1185">Reference proteome</keyword>
<proteinExistence type="predicted"/>
<dbReference type="EMBL" id="JAPDDR010000001">
    <property type="protein sequence ID" value="MCW1912057.1"/>
    <property type="molecule type" value="Genomic_DNA"/>
</dbReference>
<reference evidence="2" key="1">
    <citation type="submission" date="2022-10" db="EMBL/GenBank/DDBJ databases">
        <title>Luteolibacter sp. GHJ8, whole genome shotgun sequencing project.</title>
        <authorList>
            <person name="Zhao G."/>
            <person name="Shen L."/>
        </authorList>
    </citation>
    <scope>NUCLEOTIDE SEQUENCE</scope>
    <source>
        <strain evidence="2">GHJ8</strain>
    </source>
</reference>
<gene>
    <name evidence="2" type="ORF">OJ996_00620</name>
</gene>
<feature type="signal peptide" evidence="1">
    <location>
        <begin position="1"/>
        <end position="21"/>
    </location>
</feature>
<feature type="chain" id="PRO_5045327552" evidence="1">
    <location>
        <begin position="22"/>
        <end position="498"/>
    </location>
</feature>
<protein>
    <submittedName>
        <fullName evidence="2">Uncharacterized protein</fullName>
    </submittedName>
</protein>
<organism evidence="2 3">
    <name type="scientific">Luteolibacter rhizosphaerae</name>
    <dbReference type="NCBI Taxonomy" id="2989719"/>
    <lineage>
        <taxon>Bacteria</taxon>
        <taxon>Pseudomonadati</taxon>
        <taxon>Verrucomicrobiota</taxon>
        <taxon>Verrucomicrobiia</taxon>
        <taxon>Verrucomicrobiales</taxon>
        <taxon>Verrucomicrobiaceae</taxon>
        <taxon>Luteolibacter</taxon>
    </lineage>
</organism>